<dbReference type="EMBL" id="UINC01004616">
    <property type="protein sequence ID" value="SVA15656.1"/>
    <property type="molecule type" value="Genomic_DNA"/>
</dbReference>
<keyword evidence="4" id="KW-0671">Queuosine biosynthesis</keyword>
<reference evidence="7" key="1">
    <citation type="submission" date="2018-05" db="EMBL/GenBank/DDBJ databases">
        <authorList>
            <person name="Lanie J.A."/>
            <person name="Ng W.-L."/>
            <person name="Kazmierczak K.M."/>
            <person name="Andrzejewski T.M."/>
            <person name="Davidsen T.M."/>
            <person name="Wayne K.J."/>
            <person name="Tettelin H."/>
            <person name="Glass J.I."/>
            <person name="Rusch D."/>
            <person name="Podicherti R."/>
            <person name="Tsui H.-C.T."/>
            <person name="Winkler M.E."/>
        </authorList>
    </citation>
    <scope>NUCLEOTIDE SEQUENCE</scope>
</reference>
<proteinExistence type="predicted"/>
<keyword evidence="1" id="KW-0004">4Fe-4S</keyword>
<dbReference type="PANTHER" id="PTHR30002:SF4">
    <property type="entry name" value="EPOXYQUEUOSINE REDUCTASE"/>
    <property type="match status" value="1"/>
</dbReference>
<dbReference type="NCBIfam" id="TIGR00276">
    <property type="entry name" value="tRNA epoxyqueuosine(34) reductase QueG"/>
    <property type="match status" value="1"/>
</dbReference>
<protein>
    <recommendedName>
        <fullName evidence="6">4Fe-4S ferredoxin-type domain-containing protein</fullName>
    </recommendedName>
</protein>
<feature type="domain" description="4Fe-4S ferredoxin-type" evidence="6">
    <location>
        <begin position="173"/>
        <end position="205"/>
    </location>
</feature>
<accession>A0A381THS2</accession>
<dbReference type="GO" id="GO:0052693">
    <property type="term" value="F:epoxyqueuosine reductase activity"/>
    <property type="evidence" value="ECO:0007669"/>
    <property type="project" value="TreeGrafter"/>
</dbReference>
<evidence type="ECO:0000256" key="1">
    <source>
        <dbReference type="ARBA" id="ARBA00022485"/>
    </source>
</evidence>
<dbReference type="GO" id="GO:0051539">
    <property type="term" value="F:4 iron, 4 sulfur cluster binding"/>
    <property type="evidence" value="ECO:0007669"/>
    <property type="project" value="UniProtKB-KW"/>
</dbReference>
<dbReference type="Gene3D" id="3.30.70.20">
    <property type="match status" value="1"/>
</dbReference>
<dbReference type="PROSITE" id="PS00198">
    <property type="entry name" value="4FE4S_FER_1"/>
    <property type="match status" value="1"/>
</dbReference>
<evidence type="ECO:0000256" key="2">
    <source>
        <dbReference type="ARBA" id="ARBA00022490"/>
    </source>
</evidence>
<dbReference type="PROSITE" id="PS51379">
    <property type="entry name" value="4FE4S_FER_2"/>
    <property type="match status" value="1"/>
</dbReference>
<organism evidence="7">
    <name type="scientific">marine metagenome</name>
    <dbReference type="NCBI Taxonomy" id="408172"/>
    <lineage>
        <taxon>unclassified sequences</taxon>
        <taxon>metagenomes</taxon>
        <taxon>ecological metagenomes</taxon>
    </lineage>
</organism>
<dbReference type="Pfam" id="PF13484">
    <property type="entry name" value="Fer4_16"/>
    <property type="match status" value="1"/>
</dbReference>
<dbReference type="GO" id="GO:0008616">
    <property type="term" value="P:tRNA queuosine(34) biosynthetic process"/>
    <property type="evidence" value="ECO:0007669"/>
    <property type="project" value="UniProtKB-KW"/>
</dbReference>
<dbReference type="InterPro" id="IPR017900">
    <property type="entry name" value="4Fe4S_Fe_S_CS"/>
</dbReference>
<sequence length="347" mass="38244">MLTSDAVKTRARKIGFDLCGIAAAEDHAQLPFLREWLDRGYAGEMGYLARTAERRADVRAVMPSARSVIALGTLYNSDRPYSTEVSDSGEALISRYAWGEDYHRVLGVRTEALRDWMVSMDPSIETRVYVDTGPVQEKVYAERAGVGWIGKNTCLINPRLGSWLFLSEVLCSAPLDSDAPGLDQCGSCTLCLDACPTEAFPEPGVLDATRCLSYLTIETKGAIPAENRAELEGHVYGCDVCQEVCPFNSGAPVSQDPAWEPRGLFDRSRLATLWRRSDADLRAAIRHGAMSRVRVKRLRRNLAVAMGNSGADDVAAALEQEPPDADSLREPLVAEHVAWARRRVRRT</sequence>
<dbReference type="AlphaFoldDB" id="A0A381THS2"/>
<keyword evidence="5" id="KW-0560">Oxidoreductase</keyword>
<dbReference type="InterPro" id="IPR004453">
    <property type="entry name" value="QueG"/>
</dbReference>
<keyword evidence="1" id="KW-0411">Iron-sulfur</keyword>
<keyword evidence="2" id="KW-0963">Cytoplasm</keyword>
<dbReference type="Pfam" id="PF08331">
    <property type="entry name" value="QueG_DUF1730"/>
    <property type="match status" value="1"/>
</dbReference>
<dbReference type="PANTHER" id="PTHR30002">
    <property type="entry name" value="EPOXYQUEUOSINE REDUCTASE"/>
    <property type="match status" value="1"/>
</dbReference>
<evidence type="ECO:0000256" key="5">
    <source>
        <dbReference type="ARBA" id="ARBA00023002"/>
    </source>
</evidence>
<evidence type="ECO:0000256" key="3">
    <source>
        <dbReference type="ARBA" id="ARBA00022694"/>
    </source>
</evidence>
<evidence type="ECO:0000259" key="6">
    <source>
        <dbReference type="PROSITE" id="PS51379"/>
    </source>
</evidence>
<dbReference type="InterPro" id="IPR017896">
    <property type="entry name" value="4Fe4S_Fe-S-bd"/>
</dbReference>
<evidence type="ECO:0000256" key="4">
    <source>
        <dbReference type="ARBA" id="ARBA00022785"/>
    </source>
</evidence>
<evidence type="ECO:0000313" key="7">
    <source>
        <dbReference type="EMBL" id="SVA15656.1"/>
    </source>
</evidence>
<keyword evidence="1" id="KW-0479">Metal-binding</keyword>
<gene>
    <name evidence="7" type="ORF">METZ01_LOCUS68510</name>
</gene>
<keyword evidence="1" id="KW-0408">Iron</keyword>
<dbReference type="InterPro" id="IPR013542">
    <property type="entry name" value="QueG_DUF1730"/>
</dbReference>
<name>A0A381THS2_9ZZZZ</name>
<keyword evidence="3" id="KW-0819">tRNA processing</keyword>
<dbReference type="SUPFAM" id="SSF46548">
    <property type="entry name" value="alpha-helical ferredoxin"/>
    <property type="match status" value="1"/>
</dbReference>